<evidence type="ECO:0000313" key="1">
    <source>
        <dbReference type="EMBL" id="MER6613715.1"/>
    </source>
</evidence>
<accession>A0ABV1UTK3</accession>
<sequence>MPFTVPSPRAPIVGGAAQWYRSELGWDATDGSPVRLATGALFDVLELPADAGAAVLGRTACTGPAALTGNRMQLLVAAGSAEELPGLLDWLEWRGVDLDLTALGAGGAMAAPPPPGRSAPQGAAVWLRPPVVGRLQLPALTGLGDSGGAPDLVRLVDTAATECHRARLMRTARVNTRKTRAQPLAFS</sequence>
<proteinExistence type="predicted"/>
<dbReference type="InterPro" id="IPR047919">
    <property type="entry name" value="SCO3374-like"/>
</dbReference>
<protein>
    <submittedName>
        <fullName evidence="1">SCO3374 family protein</fullName>
    </submittedName>
</protein>
<dbReference type="RefSeq" id="WP_351975728.1">
    <property type="nucleotide sequence ID" value="NZ_JBEPBX010000006.1"/>
</dbReference>
<dbReference type="NCBIfam" id="NF040464">
    <property type="entry name" value="SCO3374_fam"/>
    <property type="match status" value="1"/>
</dbReference>
<evidence type="ECO:0000313" key="2">
    <source>
        <dbReference type="Proteomes" id="UP001445472"/>
    </source>
</evidence>
<gene>
    <name evidence="1" type="ORF">ABT276_10075</name>
</gene>
<dbReference type="EMBL" id="JBEPBX010000006">
    <property type="protein sequence ID" value="MER6613715.1"/>
    <property type="molecule type" value="Genomic_DNA"/>
</dbReference>
<dbReference type="Proteomes" id="UP001445472">
    <property type="component" value="Unassembled WGS sequence"/>
</dbReference>
<organism evidence="1 2">
    <name type="scientific">Streptomyces xantholiticus</name>
    <dbReference type="NCBI Taxonomy" id="68285"/>
    <lineage>
        <taxon>Bacteria</taxon>
        <taxon>Bacillati</taxon>
        <taxon>Actinomycetota</taxon>
        <taxon>Actinomycetes</taxon>
        <taxon>Kitasatosporales</taxon>
        <taxon>Streptomycetaceae</taxon>
        <taxon>Streptomyces</taxon>
    </lineage>
</organism>
<keyword evidence="2" id="KW-1185">Reference proteome</keyword>
<comment type="caution">
    <text evidence="1">The sequence shown here is derived from an EMBL/GenBank/DDBJ whole genome shotgun (WGS) entry which is preliminary data.</text>
</comment>
<name>A0ABV1UTK3_9ACTN</name>
<reference evidence="1 2" key="1">
    <citation type="submission" date="2024-06" db="EMBL/GenBank/DDBJ databases">
        <title>The Natural Products Discovery Center: Release of the First 8490 Sequenced Strains for Exploring Actinobacteria Biosynthetic Diversity.</title>
        <authorList>
            <person name="Kalkreuter E."/>
            <person name="Kautsar S.A."/>
            <person name="Yang D."/>
            <person name="Bader C.D."/>
            <person name="Teijaro C.N."/>
            <person name="Fluegel L."/>
            <person name="Davis C.M."/>
            <person name="Simpson J.R."/>
            <person name="Lauterbach L."/>
            <person name="Steele A.D."/>
            <person name="Gui C."/>
            <person name="Meng S."/>
            <person name="Li G."/>
            <person name="Viehrig K."/>
            <person name="Ye F."/>
            <person name="Su P."/>
            <person name="Kiefer A.F."/>
            <person name="Nichols A."/>
            <person name="Cepeda A.J."/>
            <person name="Yan W."/>
            <person name="Fan B."/>
            <person name="Jiang Y."/>
            <person name="Adhikari A."/>
            <person name="Zheng C.-J."/>
            <person name="Schuster L."/>
            <person name="Cowan T.M."/>
            <person name="Smanski M.J."/>
            <person name="Chevrette M.G."/>
            <person name="De Carvalho L.P.S."/>
            <person name="Shen B."/>
        </authorList>
    </citation>
    <scope>NUCLEOTIDE SEQUENCE [LARGE SCALE GENOMIC DNA]</scope>
    <source>
        <strain evidence="1 2">NPDC000837</strain>
    </source>
</reference>